<reference evidence="4 5" key="1">
    <citation type="journal article" date="2016" name="Proc. Natl. Acad. Sci. U.S.A.">
        <title>Comparative genomics of biotechnologically important yeasts.</title>
        <authorList>
            <person name="Riley R."/>
            <person name="Haridas S."/>
            <person name="Wolfe K.H."/>
            <person name="Lopes M.R."/>
            <person name="Hittinger C.T."/>
            <person name="Goeker M."/>
            <person name="Salamov A.A."/>
            <person name="Wisecaver J.H."/>
            <person name="Long T.M."/>
            <person name="Calvey C.H."/>
            <person name="Aerts A.L."/>
            <person name="Barry K.W."/>
            <person name="Choi C."/>
            <person name="Clum A."/>
            <person name="Coughlan A.Y."/>
            <person name="Deshpande S."/>
            <person name="Douglass A.P."/>
            <person name="Hanson S.J."/>
            <person name="Klenk H.-P."/>
            <person name="LaButti K.M."/>
            <person name="Lapidus A."/>
            <person name="Lindquist E.A."/>
            <person name="Lipzen A.M."/>
            <person name="Meier-Kolthoff J.P."/>
            <person name="Ohm R.A."/>
            <person name="Otillar R.P."/>
            <person name="Pangilinan J.L."/>
            <person name="Peng Y."/>
            <person name="Rokas A."/>
            <person name="Rosa C.A."/>
            <person name="Scheuner C."/>
            <person name="Sibirny A.A."/>
            <person name="Slot J.C."/>
            <person name="Stielow J.B."/>
            <person name="Sun H."/>
            <person name="Kurtzman C.P."/>
            <person name="Blackwell M."/>
            <person name="Grigoriev I.V."/>
            <person name="Jeffries T.W."/>
        </authorList>
    </citation>
    <scope>NUCLEOTIDE SEQUENCE [LARGE SCALE GENOMIC DNA]</scope>
    <source>
        <strain evidence="5">ATCC 58044 / CBS 1984 / NCYC 433 / NRRL Y-366-8</strain>
    </source>
</reference>
<evidence type="ECO:0000256" key="3">
    <source>
        <dbReference type="SAM" id="Phobius"/>
    </source>
</evidence>
<dbReference type="Proteomes" id="UP000094112">
    <property type="component" value="Unassembled WGS sequence"/>
</dbReference>
<feature type="coiled-coil region" evidence="1">
    <location>
        <begin position="649"/>
        <end position="737"/>
    </location>
</feature>
<keyword evidence="3" id="KW-0812">Transmembrane</keyword>
<evidence type="ECO:0000256" key="2">
    <source>
        <dbReference type="SAM" id="MobiDB-lite"/>
    </source>
</evidence>
<gene>
    <name evidence="4" type="ORF">WICANDRAFT_90127</name>
</gene>
<keyword evidence="5" id="KW-1185">Reference proteome</keyword>
<sequence length="742" mass="84426">MDPITPIIPHDSLKDTLAILVVLLSLPQPLSLVILSLYILFSSSKAFVSRLFTKLFKSAPSPSSSAQSHPSSTIPSITPTTESPSQLFSQYGLIVLFDLAFGALLKSTAPNITKVVFVLSKSIIASSLSGGNQISESFYACLFVIILDHLFKLGVLYLDSHYGITISLNPYLFPYLSNVNLQFTSVLRNLFLILTNRKVFTSSSNTSFFSHFNYTEFSIKFITYLINYFNLLLSIHVILVAFASRFKNNVISKTINQLSNELNNTTTSSQPTNNIILNNKDEQNKRVEVSLSEDLAKTPLPIEEEVKSGDDDAPASYPQTNVNIDDESVSSATIVAENFEIFVNSSFTKPKKSIKSTQPLWSLLSTAKAMSLRKDIYSGEVEINNDDNSLVLSDYVNKYDEYKFVNFEEDSNNYYNKKISIFINYIGETLISFQLKNHNQGLIIIRVNGVIWYQVSRGEYNGEEYFIVGGLTPSSQYDIQFIIEDEDPCGNKKKYLIDDLIVSTTDSNGSAKNNTSKVLSPLITLQESLITTNDNLVKEKLKLKKTRKEISKKINSYKQDIEILKGKISNSDKNDEKNYKKVMSLRISVKQVEEDFTKIEQETSEIELRENEINEIYLVEKRKFETNSRNFTNFKNQFNDKLSIKRQTLSDLNSDIDFANSKKEKLINKLTKLQNDIINIDKELEDIFKSDLSKRLNLRAKRKEKRSSLLNEFKKEIDKIENDALNLTKENEVLKNEALMRQ</sequence>
<protein>
    <submittedName>
        <fullName evidence="4">Uncharacterized protein</fullName>
    </submittedName>
</protein>
<evidence type="ECO:0000256" key="1">
    <source>
        <dbReference type="SAM" id="Coils"/>
    </source>
</evidence>
<keyword evidence="3" id="KW-0472">Membrane</keyword>
<keyword evidence="1" id="KW-0175">Coiled coil</keyword>
<organism evidence="4 5">
    <name type="scientific">Wickerhamomyces anomalus (strain ATCC 58044 / CBS 1984 / NCYC 433 / NRRL Y-366-8)</name>
    <name type="common">Yeast</name>
    <name type="synonym">Hansenula anomala</name>
    <dbReference type="NCBI Taxonomy" id="683960"/>
    <lineage>
        <taxon>Eukaryota</taxon>
        <taxon>Fungi</taxon>
        <taxon>Dikarya</taxon>
        <taxon>Ascomycota</taxon>
        <taxon>Saccharomycotina</taxon>
        <taxon>Saccharomycetes</taxon>
        <taxon>Phaffomycetales</taxon>
        <taxon>Wickerhamomycetaceae</taxon>
        <taxon>Wickerhamomyces</taxon>
    </lineage>
</organism>
<dbReference type="OrthoDB" id="4158994at2759"/>
<accession>A0A1E3P688</accession>
<name>A0A1E3P688_WICAA</name>
<dbReference type="RefSeq" id="XP_019040075.1">
    <property type="nucleotide sequence ID" value="XM_019186213.1"/>
</dbReference>
<keyword evidence="3" id="KW-1133">Transmembrane helix</keyword>
<dbReference type="EMBL" id="KV454209">
    <property type="protein sequence ID" value="ODQ60868.1"/>
    <property type="molecule type" value="Genomic_DNA"/>
</dbReference>
<evidence type="ECO:0000313" key="4">
    <source>
        <dbReference type="EMBL" id="ODQ60868.1"/>
    </source>
</evidence>
<feature type="region of interest" description="Disordered" evidence="2">
    <location>
        <begin position="60"/>
        <end position="81"/>
    </location>
</feature>
<dbReference type="STRING" id="683960.A0A1E3P688"/>
<feature type="transmembrane region" description="Helical" evidence="3">
    <location>
        <begin position="17"/>
        <end position="41"/>
    </location>
</feature>
<dbReference type="AlphaFoldDB" id="A0A1E3P688"/>
<proteinExistence type="predicted"/>
<feature type="transmembrane region" description="Helical" evidence="3">
    <location>
        <begin position="221"/>
        <end position="243"/>
    </location>
</feature>
<dbReference type="GeneID" id="30203459"/>
<evidence type="ECO:0000313" key="5">
    <source>
        <dbReference type="Proteomes" id="UP000094112"/>
    </source>
</evidence>
<feature type="coiled-coil region" evidence="1">
    <location>
        <begin position="533"/>
        <end position="609"/>
    </location>
</feature>
<feature type="region of interest" description="Disordered" evidence="2">
    <location>
        <begin position="301"/>
        <end position="322"/>
    </location>
</feature>